<dbReference type="EMBL" id="KV921321">
    <property type="protein sequence ID" value="ORE18890.1"/>
    <property type="molecule type" value="Genomic_DNA"/>
</dbReference>
<evidence type="ECO:0000256" key="3">
    <source>
        <dbReference type="ARBA" id="ARBA00022833"/>
    </source>
</evidence>
<dbReference type="Pfam" id="PF06220">
    <property type="entry name" value="zf-U1"/>
    <property type="match status" value="1"/>
</dbReference>
<keyword evidence="1 4" id="KW-0479">Metal-binding</keyword>
<dbReference type="InterPro" id="IPR036236">
    <property type="entry name" value="Znf_C2H2_sf"/>
</dbReference>
<dbReference type="OMA" id="WPPIQEL"/>
<protein>
    <recommendedName>
        <fullName evidence="5">C3H1-type domain-containing protein</fullName>
    </recommendedName>
</protein>
<evidence type="ECO:0000256" key="4">
    <source>
        <dbReference type="PROSITE-ProRule" id="PRU00723"/>
    </source>
</evidence>
<dbReference type="GO" id="GO:0005689">
    <property type="term" value="C:U12-type spliceosomal complex"/>
    <property type="evidence" value="ECO:0007669"/>
    <property type="project" value="TreeGrafter"/>
</dbReference>
<proteinExistence type="predicted"/>
<evidence type="ECO:0000259" key="5">
    <source>
        <dbReference type="PROSITE" id="PS50103"/>
    </source>
</evidence>
<evidence type="ECO:0000313" key="7">
    <source>
        <dbReference type="Proteomes" id="UP000242381"/>
    </source>
</evidence>
<reference evidence="6 7" key="1">
    <citation type="journal article" date="2016" name="Proc. Natl. Acad. Sci. U.S.A.">
        <title>Lipid metabolic changes in an early divergent fungus govern the establishment of a mutualistic symbiosis with endobacteria.</title>
        <authorList>
            <person name="Lastovetsky O.A."/>
            <person name="Gaspar M.L."/>
            <person name="Mondo S.J."/>
            <person name="LaButti K.M."/>
            <person name="Sandor L."/>
            <person name="Grigoriev I.V."/>
            <person name="Henry S.A."/>
            <person name="Pawlowska T.E."/>
        </authorList>
    </citation>
    <scope>NUCLEOTIDE SEQUENCE [LARGE SCALE GENOMIC DNA]</scope>
    <source>
        <strain evidence="6 7">ATCC 11559</strain>
    </source>
</reference>
<dbReference type="AlphaFoldDB" id="A0A1X0S3K1"/>
<keyword evidence="2 4" id="KW-0863">Zinc-finger</keyword>
<dbReference type="Proteomes" id="UP000242381">
    <property type="component" value="Unassembled WGS sequence"/>
</dbReference>
<evidence type="ECO:0000256" key="2">
    <source>
        <dbReference type="ARBA" id="ARBA00022771"/>
    </source>
</evidence>
<organism evidence="6 7">
    <name type="scientific">Rhizopus microsporus</name>
    <dbReference type="NCBI Taxonomy" id="58291"/>
    <lineage>
        <taxon>Eukaryota</taxon>
        <taxon>Fungi</taxon>
        <taxon>Fungi incertae sedis</taxon>
        <taxon>Mucoromycota</taxon>
        <taxon>Mucoromycotina</taxon>
        <taxon>Mucoromycetes</taxon>
        <taxon>Mucorales</taxon>
        <taxon>Mucorineae</taxon>
        <taxon>Rhizopodaceae</taxon>
        <taxon>Rhizopus</taxon>
    </lineage>
</organism>
<dbReference type="InterPro" id="IPR000571">
    <property type="entry name" value="Znf_CCCH"/>
</dbReference>
<dbReference type="Gene3D" id="3.30.160.60">
    <property type="entry name" value="Classic Zinc Finger"/>
    <property type="match status" value="1"/>
</dbReference>
<dbReference type="GO" id="GO:0008270">
    <property type="term" value="F:zinc ion binding"/>
    <property type="evidence" value="ECO:0007669"/>
    <property type="project" value="UniProtKB-KW"/>
</dbReference>
<dbReference type="SUPFAM" id="SSF57667">
    <property type="entry name" value="beta-beta-alpha zinc fingers"/>
    <property type="match status" value="1"/>
</dbReference>
<dbReference type="PANTHER" id="PTHR16465">
    <property type="entry name" value="NUCLEASE-RELATED"/>
    <property type="match status" value="1"/>
</dbReference>
<gene>
    <name evidence="6" type="ORF">BCV71DRAFT_263489</name>
</gene>
<accession>A0A1X0S3K1</accession>
<feature type="zinc finger region" description="C3H1-type" evidence="4">
    <location>
        <begin position="51"/>
        <end position="79"/>
    </location>
</feature>
<dbReference type="VEuPathDB" id="FungiDB:BCV72DRAFT_250352"/>
<dbReference type="InterPro" id="IPR013085">
    <property type="entry name" value="U1-CZ_Znf_C2H2"/>
</dbReference>
<feature type="domain" description="C3H1-type" evidence="5">
    <location>
        <begin position="51"/>
        <end position="79"/>
    </location>
</feature>
<dbReference type="SMART" id="SM00356">
    <property type="entry name" value="ZnF_C3H1"/>
    <property type="match status" value="1"/>
</dbReference>
<sequence>MPKNYYCDFCHCTFPDSKVNRTNHIQGRAHVNNRRLHYDWFNDPRAFIQAQLKKPPCKSYLSHGYCEYGLLCKYSHIQIDPYTGQYKFPKEILYFQSLSSQPTIVKNKRYKLPPGWKLKDLPPSLKPPIKDQDYHWDHTAQWG</sequence>
<dbReference type="PROSITE" id="PS50103">
    <property type="entry name" value="ZF_C3H1"/>
    <property type="match status" value="1"/>
</dbReference>
<dbReference type="Pfam" id="PF00642">
    <property type="entry name" value="zf-CCCH"/>
    <property type="match status" value="1"/>
</dbReference>
<name>A0A1X0S3K1_RHIZD</name>
<keyword evidence="3 4" id="KW-0862">Zinc</keyword>
<dbReference type="PANTHER" id="PTHR16465:SF0">
    <property type="entry name" value="ZINC FINGER MATRIN-TYPE PROTEIN 5"/>
    <property type="match status" value="1"/>
</dbReference>
<evidence type="ECO:0000313" key="6">
    <source>
        <dbReference type="EMBL" id="ORE18890.1"/>
    </source>
</evidence>
<evidence type="ECO:0000256" key="1">
    <source>
        <dbReference type="ARBA" id="ARBA00022723"/>
    </source>
</evidence>